<dbReference type="AlphaFoldDB" id="A0A478FTX8"/>
<sequence>MLTPPTKLEAAVAVVVGGTTGGYFWLQNPGTPPFTVEQISTSYGNGTFGQENAKYLVDPNDSRNKEWWDEKFTKLSIQQTGSDAANKLHEDFRSEAITSGFGDDKSLNKVCDTAFKTQKNTCSTKTHYEDNVWTYCSLLGVDIKANR</sequence>
<dbReference type="Proteomes" id="UP000324831">
    <property type="component" value="Unassembled WGS sequence"/>
</dbReference>
<name>A0A478FTX8_9MOLU</name>
<reference evidence="1 2" key="1">
    <citation type="submission" date="2019-01" db="EMBL/GenBank/DDBJ databases">
        <title>Draft genome sequences of Candidatus Mycoplasma haemohominis SWG34-3 identified from a patient with pyrexia, anemia and liver dysfunction.</title>
        <authorList>
            <person name="Sekizuka T."/>
            <person name="Hattori N."/>
            <person name="Katano H."/>
            <person name="Takuma T."/>
            <person name="Ito T."/>
            <person name="Arai N."/>
            <person name="Yanai R."/>
            <person name="Ishii S."/>
            <person name="Miura Y."/>
            <person name="Tokunaga T."/>
            <person name="Watanabe H."/>
            <person name="Nomura N."/>
            <person name="Eguchi J."/>
            <person name="Arai T."/>
            <person name="Hasegawa H."/>
            <person name="Nakamaki T."/>
            <person name="Wakita T."/>
            <person name="Niki Y."/>
            <person name="Kuroda M."/>
        </authorList>
    </citation>
    <scope>NUCLEOTIDE SEQUENCE [LARGE SCALE GENOMIC DNA]</scope>
    <source>
        <strain evidence="1">SWG34-3</strain>
    </source>
</reference>
<gene>
    <name evidence="1" type="ORF">MHSWG343_05420</name>
</gene>
<protein>
    <submittedName>
        <fullName evidence="1">Uncharacterized protein</fullName>
    </submittedName>
</protein>
<comment type="caution">
    <text evidence="1">The sequence shown here is derived from an EMBL/GenBank/DDBJ whole genome shotgun (WGS) entry which is preliminary data.</text>
</comment>
<evidence type="ECO:0000313" key="2">
    <source>
        <dbReference type="Proteomes" id="UP000324831"/>
    </source>
</evidence>
<proteinExistence type="predicted"/>
<dbReference type="EMBL" id="BIMN01000002">
    <property type="protein sequence ID" value="GCE63545.1"/>
    <property type="molecule type" value="Genomic_DNA"/>
</dbReference>
<organism evidence="1 2">
    <name type="scientific">Candidatus Mycoplasma haematohominis</name>
    <dbReference type="NCBI Taxonomy" id="1494318"/>
    <lineage>
        <taxon>Bacteria</taxon>
        <taxon>Bacillati</taxon>
        <taxon>Mycoplasmatota</taxon>
        <taxon>Mollicutes</taxon>
        <taxon>Mycoplasmataceae</taxon>
        <taxon>Mycoplasma</taxon>
    </lineage>
</organism>
<accession>A0A478FTX8</accession>
<evidence type="ECO:0000313" key="1">
    <source>
        <dbReference type="EMBL" id="GCE63545.1"/>
    </source>
</evidence>